<feature type="non-terminal residue" evidence="1">
    <location>
        <position position="1"/>
    </location>
</feature>
<accession>A0ABQ5KEH4</accession>
<gene>
    <name evidence="1" type="ORF">ADUPG1_001469</name>
</gene>
<dbReference type="EMBL" id="BQXS01001225">
    <property type="protein sequence ID" value="GKT30301.1"/>
    <property type="molecule type" value="Genomic_DNA"/>
</dbReference>
<evidence type="ECO:0000313" key="1">
    <source>
        <dbReference type="EMBL" id="GKT30301.1"/>
    </source>
</evidence>
<sequence length="175" mass="19618">PALIWIAFHKHLTYRLLFYRKTDIYQHMEIPAEYGTKKYANCPKCSYTGPLATFNRQAGLFPKDILLFCPKCGADSDVASSAFSKGPELVRAEFTIISGGQTGVDRGALDAAIELGIPHRGWCPKGRKAEDGPIPSHYNMQETSGWQYWIRTEKMCLIQTAPLSLPESMNPKEPH</sequence>
<dbReference type="Proteomes" id="UP001057375">
    <property type="component" value="Unassembled WGS sequence"/>
</dbReference>
<dbReference type="Pfam" id="PF12694">
    <property type="entry name" value="cpYpsA"/>
    <property type="match status" value="1"/>
</dbReference>
<protein>
    <submittedName>
        <fullName evidence="1">Circularly permutated YpsA SLOG like protein</fullName>
    </submittedName>
</protein>
<proteinExistence type="predicted"/>
<dbReference type="SUPFAM" id="SSF102405">
    <property type="entry name" value="MCP/YpsA-like"/>
    <property type="match status" value="1"/>
</dbReference>
<name>A0ABQ5KEH4_9EUKA</name>
<dbReference type="InterPro" id="IPR024755">
    <property type="entry name" value="cpYpsA"/>
</dbReference>
<dbReference type="Gene3D" id="3.40.50.450">
    <property type="match status" value="1"/>
</dbReference>
<organism evidence="1 2">
    <name type="scientific">Aduncisulcus paluster</name>
    <dbReference type="NCBI Taxonomy" id="2918883"/>
    <lineage>
        <taxon>Eukaryota</taxon>
        <taxon>Metamonada</taxon>
        <taxon>Carpediemonas-like organisms</taxon>
        <taxon>Aduncisulcus</taxon>
    </lineage>
</organism>
<keyword evidence="2" id="KW-1185">Reference proteome</keyword>
<reference evidence="1" key="1">
    <citation type="submission" date="2022-03" db="EMBL/GenBank/DDBJ databases">
        <title>Draft genome sequence of Aduncisulcus paluster, a free-living microaerophilic Fornicata.</title>
        <authorList>
            <person name="Yuyama I."/>
            <person name="Kume K."/>
            <person name="Tamura T."/>
            <person name="Inagaki Y."/>
            <person name="Hashimoto T."/>
        </authorList>
    </citation>
    <scope>NUCLEOTIDE SEQUENCE</scope>
    <source>
        <strain evidence="1">NY0171</strain>
    </source>
</reference>
<comment type="caution">
    <text evidence="1">The sequence shown here is derived from an EMBL/GenBank/DDBJ whole genome shotgun (WGS) entry which is preliminary data.</text>
</comment>
<evidence type="ECO:0000313" key="2">
    <source>
        <dbReference type="Proteomes" id="UP001057375"/>
    </source>
</evidence>